<gene>
    <name evidence="1" type="ORF">BofuT4_P068940.1</name>
</gene>
<evidence type="ECO:0000313" key="1">
    <source>
        <dbReference type="EMBL" id="CCD43054.1"/>
    </source>
</evidence>
<dbReference type="HOGENOM" id="CLU_2236183_0_0_1"/>
<protein>
    <submittedName>
        <fullName evidence="1">Uncharacterized protein</fullName>
    </submittedName>
</protein>
<name>G2XQE9_BOTF4</name>
<proteinExistence type="predicted"/>
<sequence>MSKPKRACEVEIVEGNVAFQYKDSNRMGSAEVDPDVSRLVLARLARKANTKAANASLVRQGNPSPGKPNATRIFHAKMYGTNHQRRGKIMHDNKDTMVWVSGVSG</sequence>
<dbReference type="Proteomes" id="UP000008177">
    <property type="component" value="Unplaced contigs"/>
</dbReference>
<reference evidence="2" key="1">
    <citation type="journal article" date="2011" name="PLoS Genet.">
        <title>Genomic analysis of the necrotrophic fungal pathogens Sclerotinia sclerotiorum and Botrytis cinerea.</title>
        <authorList>
            <person name="Amselem J."/>
            <person name="Cuomo C.A."/>
            <person name="van Kan J.A."/>
            <person name="Viaud M."/>
            <person name="Benito E.P."/>
            <person name="Couloux A."/>
            <person name="Coutinho P.M."/>
            <person name="de Vries R.P."/>
            <person name="Dyer P.S."/>
            <person name="Fillinger S."/>
            <person name="Fournier E."/>
            <person name="Gout L."/>
            <person name="Hahn M."/>
            <person name="Kohn L."/>
            <person name="Lapalu N."/>
            <person name="Plummer K.M."/>
            <person name="Pradier J.M."/>
            <person name="Quevillon E."/>
            <person name="Sharon A."/>
            <person name="Simon A."/>
            <person name="ten Have A."/>
            <person name="Tudzynski B."/>
            <person name="Tudzynski P."/>
            <person name="Wincker P."/>
            <person name="Andrew M."/>
            <person name="Anthouard V."/>
            <person name="Beever R.E."/>
            <person name="Beffa R."/>
            <person name="Benoit I."/>
            <person name="Bouzid O."/>
            <person name="Brault B."/>
            <person name="Chen Z."/>
            <person name="Choquer M."/>
            <person name="Collemare J."/>
            <person name="Cotton P."/>
            <person name="Danchin E.G."/>
            <person name="Da Silva C."/>
            <person name="Gautier A."/>
            <person name="Giraud C."/>
            <person name="Giraud T."/>
            <person name="Gonzalez C."/>
            <person name="Grossetete S."/>
            <person name="Guldener U."/>
            <person name="Henrissat B."/>
            <person name="Howlett B.J."/>
            <person name="Kodira C."/>
            <person name="Kretschmer M."/>
            <person name="Lappartient A."/>
            <person name="Leroch M."/>
            <person name="Levis C."/>
            <person name="Mauceli E."/>
            <person name="Neuveglise C."/>
            <person name="Oeser B."/>
            <person name="Pearson M."/>
            <person name="Poulain J."/>
            <person name="Poussereau N."/>
            <person name="Quesneville H."/>
            <person name="Rascle C."/>
            <person name="Schumacher J."/>
            <person name="Segurens B."/>
            <person name="Sexton A."/>
            <person name="Silva E."/>
            <person name="Sirven C."/>
            <person name="Soanes D.M."/>
            <person name="Talbot N.J."/>
            <person name="Templeton M."/>
            <person name="Yandava C."/>
            <person name="Yarden O."/>
            <person name="Zeng Q."/>
            <person name="Rollins J.A."/>
            <person name="Lebrun M.H."/>
            <person name="Dickman M."/>
        </authorList>
    </citation>
    <scope>NUCLEOTIDE SEQUENCE [LARGE SCALE GENOMIC DNA]</scope>
    <source>
        <strain evidence="2">T4</strain>
    </source>
</reference>
<evidence type="ECO:0000313" key="2">
    <source>
        <dbReference type="Proteomes" id="UP000008177"/>
    </source>
</evidence>
<dbReference type="InParanoid" id="G2XQE9"/>
<dbReference type="AlphaFoldDB" id="G2XQE9"/>
<organism evidence="1 2">
    <name type="scientific">Botryotinia fuckeliana (strain T4)</name>
    <name type="common">Noble rot fungus</name>
    <name type="synonym">Botrytis cinerea</name>
    <dbReference type="NCBI Taxonomy" id="999810"/>
    <lineage>
        <taxon>Eukaryota</taxon>
        <taxon>Fungi</taxon>
        <taxon>Dikarya</taxon>
        <taxon>Ascomycota</taxon>
        <taxon>Pezizomycotina</taxon>
        <taxon>Leotiomycetes</taxon>
        <taxon>Helotiales</taxon>
        <taxon>Sclerotiniaceae</taxon>
        <taxon>Botrytis</taxon>
    </lineage>
</organism>
<dbReference type="EMBL" id="FQ790252">
    <property type="protein sequence ID" value="CCD43054.1"/>
    <property type="molecule type" value="Genomic_DNA"/>
</dbReference>
<accession>G2XQE9</accession>